<name>A0A0S7XR83_9BACT</name>
<evidence type="ECO:0000313" key="2">
    <source>
        <dbReference type="EMBL" id="KPJ64886.1"/>
    </source>
</evidence>
<proteinExistence type="predicted"/>
<evidence type="ECO:0000256" key="1">
    <source>
        <dbReference type="SAM" id="MobiDB-lite"/>
    </source>
</evidence>
<feature type="region of interest" description="Disordered" evidence="1">
    <location>
        <begin position="31"/>
        <end position="82"/>
    </location>
</feature>
<dbReference type="EMBL" id="LIZY01000003">
    <property type="protein sequence ID" value="KPJ64886.1"/>
    <property type="molecule type" value="Genomic_DNA"/>
</dbReference>
<evidence type="ECO:0000313" key="3">
    <source>
        <dbReference type="Proteomes" id="UP000052020"/>
    </source>
</evidence>
<organism evidence="2 3">
    <name type="scientific">candidate division KD3-62 bacterium DG_56</name>
    <dbReference type="NCBI Taxonomy" id="1704032"/>
    <lineage>
        <taxon>Bacteria</taxon>
        <taxon>candidate division KD3-62</taxon>
    </lineage>
</organism>
<dbReference type="AlphaFoldDB" id="A0A0S7XR83"/>
<dbReference type="Proteomes" id="UP000052020">
    <property type="component" value="Unassembled WGS sequence"/>
</dbReference>
<comment type="caution">
    <text evidence="2">The sequence shown here is derived from an EMBL/GenBank/DDBJ whole genome shotgun (WGS) entry which is preliminary data.</text>
</comment>
<accession>A0A0S7XR83</accession>
<protein>
    <submittedName>
        <fullName evidence="2">Uncharacterized protein</fullName>
    </submittedName>
</protein>
<sequence length="571" mass="58772">MGIPREDLLRRQAREALREQIGTRTVREPKLVEGATIEPAAHADTHEGGSDPITPAGIGASQKGHSHPPKHNLAATAAPGASNDETAGYGVGSIWIDIVASPRKVYVCVDATAGAAVWLDIGPGAAGAHGPASHTEFAAWKLIHTDANGDQQEIGLGTDGQVLTSTGAASAPAMENLPAAGPHGPEAHTEFGTWKLIHTDGSGDQQEIALGAAGTFLRSAGAAAAPTCSAIQAADLPDPITADTINEKTPGNGSLVEGVLLKDGLVQLRYSGAVAAILKAYGTNVHARNAADSAYVPIRALAGLFEDYIHAGKYLYLTGTEPSELTISGGAITQTSSWHKLQPQSGTSDDLDTITAVAGGSALLFLQVSDAADTITIKHNTGNIICSGGADIALSGDQDLAILMYNAIGAKWYCLADRVTGLAVQDLGSGAATDGQVFKADGAGGVVVEDDFETINFIIDGGGEAITTGIKGDVQVDFACTIMAWSILPDQSGSIVIDIWKDSYANFPPTNADAMPGAGKEPTLSATTKAQDTDVTDWATDDIAAGDILRFNVDSVATVERVTLALKVKRT</sequence>
<gene>
    <name evidence="2" type="ORF">AMK68_00185</name>
</gene>
<reference evidence="2 3" key="1">
    <citation type="journal article" date="2015" name="Microbiome">
        <title>Genomic resolution of linkages in carbon, nitrogen, and sulfur cycling among widespread estuary sediment bacteria.</title>
        <authorList>
            <person name="Baker B.J."/>
            <person name="Lazar C.S."/>
            <person name="Teske A.P."/>
            <person name="Dick G.J."/>
        </authorList>
    </citation>
    <scope>NUCLEOTIDE SEQUENCE [LARGE SCALE GENOMIC DNA]</scope>
    <source>
        <strain evidence="2">DG_56</strain>
    </source>
</reference>